<organism evidence="10 11">
    <name type="scientific">Clostridium hominis</name>
    <dbReference type="NCBI Taxonomy" id="2763036"/>
    <lineage>
        <taxon>Bacteria</taxon>
        <taxon>Bacillati</taxon>
        <taxon>Bacillota</taxon>
        <taxon>Clostridia</taxon>
        <taxon>Eubacteriales</taxon>
        <taxon>Clostridiaceae</taxon>
        <taxon>Clostridium</taxon>
    </lineage>
</organism>
<evidence type="ECO:0000256" key="4">
    <source>
        <dbReference type="ARBA" id="ARBA00022989"/>
    </source>
</evidence>
<accession>A0ABR7DI51</accession>
<keyword evidence="7" id="KW-0407">Ion channel</keyword>
<evidence type="ECO:0000259" key="9">
    <source>
        <dbReference type="Pfam" id="PF07885"/>
    </source>
</evidence>
<keyword evidence="3 8" id="KW-0812">Transmembrane</keyword>
<dbReference type="SUPFAM" id="SSF81324">
    <property type="entry name" value="Voltage-gated potassium channels"/>
    <property type="match status" value="1"/>
</dbReference>
<evidence type="ECO:0000313" key="10">
    <source>
        <dbReference type="EMBL" id="MBC5631109.1"/>
    </source>
</evidence>
<dbReference type="Gene3D" id="1.20.120.350">
    <property type="entry name" value="Voltage-gated potassium channels. Chain C"/>
    <property type="match status" value="1"/>
</dbReference>
<proteinExistence type="predicted"/>
<keyword evidence="6 8" id="KW-0472">Membrane</keyword>
<dbReference type="Proteomes" id="UP000596929">
    <property type="component" value="Unassembled WGS sequence"/>
</dbReference>
<dbReference type="Gene3D" id="1.10.287.70">
    <property type="match status" value="1"/>
</dbReference>
<dbReference type="PRINTS" id="PR00169">
    <property type="entry name" value="KCHANNEL"/>
</dbReference>
<evidence type="ECO:0000256" key="6">
    <source>
        <dbReference type="ARBA" id="ARBA00023136"/>
    </source>
</evidence>
<evidence type="ECO:0000256" key="7">
    <source>
        <dbReference type="ARBA" id="ARBA00023303"/>
    </source>
</evidence>
<evidence type="ECO:0000256" key="8">
    <source>
        <dbReference type="SAM" id="Phobius"/>
    </source>
</evidence>
<keyword evidence="5" id="KW-0406">Ion transport</keyword>
<keyword evidence="2" id="KW-0813">Transport</keyword>
<feature type="transmembrane region" description="Helical" evidence="8">
    <location>
        <begin position="131"/>
        <end position="151"/>
    </location>
</feature>
<keyword evidence="4 8" id="KW-1133">Transmembrane helix</keyword>
<feature type="transmembrane region" description="Helical" evidence="8">
    <location>
        <begin position="7"/>
        <end position="28"/>
    </location>
</feature>
<evidence type="ECO:0000313" key="11">
    <source>
        <dbReference type="Proteomes" id="UP000596929"/>
    </source>
</evidence>
<keyword evidence="11" id="KW-1185">Reference proteome</keyword>
<dbReference type="PANTHER" id="PTHR11537">
    <property type="entry name" value="VOLTAGE-GATED POTASSIUM CHANNEL"/>
    <property type="match status" value="1"/>
</dbReference>
<feature type="transmembrane region" description="Helical" evidence="8">
    <location>
        <begin position="185"/>
        <end position="209"/>
    </location>
</feature>
<dbReference type="InterPro" id="IPR027359">
    <property type="entry name" value="Volt_channel_dom_sf"/>
</dbReference>
<sequence>MNKKTVYEFFIGLLALMLALMLVIDIFIPLPKEVTLSFYYIDNIVRLIFIGDYMIRFVIAKGKRIFIKNNMIDLMSIIPLRAYIKIASLINLAYIIEPNVIIKVFKMFMLGVFFIKFKVKTKEEIRTNRVYYLLIISTTIIVIGAVIISLIEGISLGDALWWSFVTFTTVGYGDVVLKTQLGRSIAVILMVFGVGFIGITSTAIALRVLNGGKKEKNTSYKNKVLEGIKLMLDNYDSLSDEDIDNIVKILKSLRDKES</sequence>
<dbReference type="RefSeq" id="WP_186861180.1">
    <property type="nucleotide sequence ID" value="NZ_JACOOO010000052.1"/>
</dbReference>
<gene>
    <name evidence="10" type="ORF">H8S20_20015</name>
</gene>
<feature type="transmembrane region" description="Helical" evidence="8">
    <location>
        <begin position="71"/>
        <end position="94"/>
    </location>
</feature>
<evidence type="ECO:0000256" key="5">
    <source>
        <dbReference type="ARBA" id="ARBA00023065"/>
    </source>
</evidence>
<feature type="transmembrane region" description="Helical" evidence="8">
    <location>
        <begin position="40"/>
        <end position="59"/>
    </location>
</feature>
<dbReference type="PANTHER" id="PTHR11537:SF254">
    <property type="entry name" value="POTASSIUM VOLTAGE-GATED CHANNEL PROTEIN SHAB"/>
    <property type="match status" value="1"/>
</dbReference>
<evidence type="ECO:0000256" key="1">
    <source>
        <dbReference type="ARBA" id="ARBA00004141"/>
    </source>
</evidence>
<evidence type="ECO:0000256" key="2">
    <source>
        <dbReference type="ARBA" id="ARBA00022448"/>
    </source>
</evidence>
<evidence type="ECO:0000256" key="3">
    <source>
        <dbReference type="ARBA" id="ARBA00022692"/>
    </source>
</evidence>
<protein>
    <submittedName>
        <fullName evidence="10">Potassium transporter</fullName>
    </submittedName>
</protein>
<dbReference type="Pfam" id="PF07885">
    <property type="entry name" value="Ion_trans_2"/>
    <property type="match status" value="1"/>
</dbReference>
<feature type="domain" description="Potassium channel" evidence="9">
    <location>
        <begin position="136"/>
        <end position="205"/>
    </location>
</feature>
<reference evidence="10 11" key="1">
    <citation type="submission" date="2020-08" db="EMBL/GenBank/DDBJ databases">
        <title>Genome public.</title>
        <authorList>
            <person name="Liu C."/>
            <person name="Sun Q."/>
        </authorList>
    </citation>
    <scope>NUCLEOTIDE SEQUENCE [LARGE SCALE GENOMIC DNA]</scope>
    <source>
        <strain evidence="10 11">NSJ-6</strain>
    </source>
</reference>
<dbReference type="EMBL" id="JACOOO010000052">
    <property type="protein sequence ID" value="MBC5631109.1"/>
    <property type="molecule type" value="Genomic_DNA"/>
</dbReference>
<feature type="transmembrane region" description="Helical" evidence="8">
    <location>
        <begin position="100"/>
        <end position="119"/>
    </location>
</feature>
<dbReference type="InterPro" id="IPR028325">
    <property type="entry name" value="VG_K_chnl"/>
</dbReference>
<comment type="subcellular location">
    <subcellularLocation>
        <location evidence="1">Membrane</location>
        <topology evidence="1">Multi-pass membrane protein</topology>
    </subcellularLocation>
</comment>
<comment type="caution">
    <text evidence="10">The sequence shown here is derived from an EMBL/GenBank/DDBJ whole genome shotgun (WGS) entry which is preliminary data.</text>
</comment>
<dbReference type="InterPro" id="IPR013099">
    <property type="entry name" value="K_chnl_dom"/>
</dbReference>
<name>A0ABR7DI51_9CLOT</name>